<sequence>MPHDDGDASHLPQLPDESYADYLQRSGISVVPDESVRAREQERGAPVLGCVLIYEVDEDGFVYALAHHPDLPPDALDAFCREGMSRCAHFAEHGPDGEFLWEKRSDAGYQAWIVAHQLPSL</sequence>
<name>A0A853DE04_9MICO</name>
<accession>A0A853DE04</accession>
<dbReference type="Proteomes" id="UP000571817">
    <property type="component" value="Unassembled WGS sequence"/>
</dbReference>
<organism evidence="1 2">
    <name type="scientific">Allobranchiibius huperziae</name>
    <dbReference type="NCBI Taxonomy" id="1874116"/>
    <lineage>
        <taxon>Bacteria</taxon>
        <taxon>Bacillati</taxon>
        <taxon>Actinomycetota</taxon>
        <taxon>Actinomycetes</taxon>
        <taxon>Micrococcales</taxon>
        <taxon>Dermacoccaceae</taxon>
        <taxon>Allobranchiibius</taxon>
    </lineage>
</organism>
<dbReference type="RefSeq" id="WP_179482765.1">
    <property type="nucleotide sequence ID" value="NZ_JACCFW010000001.1"/>
</dbReference>
<evidence type="ECO:0000313" key="1">
    <source>
        <dbReference type="EMBL" id="NYJ75806.1"/>
    </source>
</evidence>
<evidence type="ECO:0000313" key="2">
    <source>
        <dbReference type="Proteomes" id="UP000571817"/>
    </source>
</evidence>
<protein>
    <submittedName>
        <fullName evidence="1">Uncharacterized protein</fullName>
    </submittedName>
</protein>
<comment type="caution">
    <text evidence="1">The sequence shown here is derived from an EMBL/GenBank/DDBJ whole genome shotgun (WGS) entry which is preliminary data.</text>
</comment>
<dbReference type="EMBL" id="JACCFW010000001">
    <property type="protein sequence ID" value="NYJ75806.1"/>
    <property type="molecule type" value="Genomic_DNA"/>
</dbReference>
<keyword evidence="2" id="KW-1185">Reference proteome</keyword>
<proteinExistence type="predicted"/>
<reference evidence="1 2" key="1">
    <citation type="submission" date="2020-07" db="EMBL/GenBank/DDBJ databases">
        <title>Sequencing the genomes of 1000 actinobacteria strains.</title>
        <authorList>
            <person name="Klenk H.-P."/>
        </authorList>
    </citation>
    <scope>NUCLEOTIDE SEQUENCE [LARGE SCALE GENOMIC DNA]</scope>
    <source>
        <strain evidence="1 2">DSM 29531</strain>
    </source>
</reference>
<dbReference type="AlphaFoldDB" id="A0A853DE04"/>
<gene>
    <name evidence="1" type="ORF">HNR15_002769</name>
</gene>